<organism evidence="1">
    <name type="scientific">marine sediment metagenome</name>
    <dbReference type="NCBI Taxonomy" id="412755"/>
    <lineage>
        <taxon>unclassified sequences</taxon>
        <taxon>metagenomes</taxon>
        <taxon>ecological metagenomes</taxon>
    </lineage>
</organism>
<reference evidence="1" key="1">
    <citation type="journal article" date="2015" name="Nature">
        <title>Complex archaea that bridge the gap between prokaryotes and eukaryotes.</title>
        <authorList>
            <person name="Spang A."/>
            <person name="Saw J.H."/>
            <person name="Jorgensen S.L."/>
            <person name="Zaremba-Niedzwiedzka K."/>
            <person name="Martijn J."/>
            <person name="Lind A.E."/>
            <person name="van Eijk R."/>
            <person name="Schleper C."/>
            <person name="Guy L."/>
            <person name="Ettema T.J."/>
        </authorList>
    </citation>
    <scope>NUCLEOTIDE SEQUENCE</scope>
</reference>
<accession>A0A0F9L3T2</accession>
<name>A0A0F9L3T2_9ZZZZ</name>
<sequence>MSKEPSPILVQDDKEDGWVVYPSDNAYAYVAALPRGDNGVVHVESSVLATVQGWWYTKAQEKVNEFLEALDIPWAELEFDGRAAIDEEAPALSERLARVSTYMVRVGRERARVDSELYLARAALEHAVQRRISQDESKMTIAAKTAAHISGDKRLRNAKIDVMEGEAFKRALDGVSEVLDIIWKTTSRVLAVRLREPVE</sequence>
<protein>
    <submittedName>
        <fullName evidence="1">Uncharacterized protein</fullName>
    </submittedName>
</protein>
<gene>
    <name evidence="1" type="ORF">LCGC14_1258980</name>
</gene>
<evidence type="ECO:0000313" key="1">
    <source>
        <dbReference type="EMBL" id="KKM88423.1"/>
    </source>
</evidence>
<comment type="caution">
    <text evidence="1">The sequence shown here is derived from an EMBL/GenBank/DDBJ whole genome shotgun (WGS) entry which is preliminary data.</text>
</comment>
<dbReference type="EMBL" id="LAZR01006960">
    <property type="protein sequence ID" value="KKM88423.1"/>
    <property type="molecule type" value="Genomic_DNA"/>
</dbReference>
<proteinExistence type="predicted"/>
<dbReference type="AlphaFoldDB" id="A0A0F9L3T2"/>